<dbReference type="Proteomes" id="UP001163831">
    <property type="component" value="Chromosome"/>
</dbReference>
<organism evidence="2 3">
    <name type="scientific">Candidatus Kirkpatrickella diaphorinae</name>
    <dbReference type="NCBI Taxonomy" id="2984322"/>
    <lineage>
        <taxon>Bacteria</taxon>
        <taxon>Pseudomonadati</taxon>
        <taxon>Pseudomonadota</taxon>
        <taxon>Alphaproteobacteria</taxon>
        <taxon>Acetobacterales</taxon>
        <taxon>Acetobacteraceae</taxon>
        <taxon>Candidatus Kirkpatrickella</taxon>
    </lineage>
</organism>
<feature type="chain" id="PRO_5046054518" evidence="1">
    <location>
        <begin position="22"/>
        <end position="115"/>
    </location>
</feature>
<reference evidence="2" key="1">
    <citation type="submission" date="2022-10" db="EMBL/GenBank/DDBJ databases">
        <title>Candidatus Kirkpatrella diaphorinas gen. nov., sp. nov., an uncultured endosymbiont identified in a population of Diaphorina citri from Hawaii.</title>
        <authorList>
            <person name="Henry E.M."/>
            <person name="Carlson C.R."/>
            <person name="Kuo Y.-W."/>
        </authorList>
    </citation>
    <scope>NUCLEOTIDE SEQUENCE</scope>
    <source>
        <strain evidence="2">CADCRV1</strain>
    </source>
</reference>
<evidence type="ECO:0000313" key="3">
    <source>
        <dbReference type="Proteomes" id="UP001163831"/>
    </source>
</evidence>
<evidence type="ECO:0000256" key="1">
    <source>
        <dbReference type="SAM" id="SignalP"/>
    </source>
</evidence>
<dbReference type="RefSeq" id="WP_319807566.1">
    <property type="nucleotide sequence ID" value="NZ_CP107052.1"/>
</dbReference>
<proteinExistence type="predicted"/>
<protein>
    <submittedName>
        <fullName evidence="2">Uncharacterized protein</fullName>
    </submittedName>
</protein>
<evidence type="ECO:0000313" key="2">
    <source>
        <dbReference type="EMBL" id="UYH51971.1"/>
    </source>
</evidence>
<sequence length="115" mass="12953">MRLKFLFALTVTLAVSSPAIASTSALWCDASHPNITSGQHQGRITGVIVRNDWDQSYINFVFRDDYDHLNYCIRQNISNSNIVNIAMRAFILSGKVKIQVEGDRWFTKVGFSPDA</sequence>
<name>A0ABY6GKB3_9PROT</name>
<keyword evidence="3" id="KW-1185">Reference proteome</keyword>
<feature type="signal peptide" evidence="1">
    <location>
        <begin position="1"/>
        <end position="21"/>
    </location>
</feature>
<accession>A0ABY6GKB3</accession>
<dbReference type="EMBL" id="CP107052">
    <property type="protein sequence ID" value="UYH51971.1"/>
    <property type="molecule type" value="Genomic_DNA"/>
</dbReference>
<keyword evidence="1" id="KW-0732">Signal</keyword>
<gene>
    <name evidence="2" type="ORF">N5W20_03700</name>
</gene>